<dbReference type="AlphaFoldDB" id="A0A4U0U9Y8"/>
<evidence type="ECO:0000313" key="2">
    <source>
        <dbReference type="EMBL" id="TKA31984.1"/>
    </source>
</evidence>
<dbReference type="OrthoDB" id="3847937at2759"/>
<name>A0A4U0U9Y8_9PEZI</name>
<dbReference type="EMBL" id="NAJL01000006">
    <property type="protein sequence ID" value="TKA31984.1"/>
    <property type="molecule type" value="Genomic_DNA"/>
</dbReference>
<evidence type="ECO:0000313" key="3">
    <source>
        <dbReference type="Proteomes" id="UP000308549"/>
    </source>
</evidence>
<accession>A0A4U0U9Y8</accession>
<reference evidence="2 3" key="1">
    <citation type="submission" date="2017-03" db="EMBL/GenBank/DDBJ databases">
        <title>Genomes of endolithic fungi from Antarctica.</title>
        <authorList>
            <person name="Coleine C."/>
            <person name="Masonjones S."/>
            <person name="Stajich J.E."/>
        </authorList>
    </citation>
    <scope>NUCLEOTIDE SEQUENCE [LARGE SCALE GENOMIC DNA]</scope>
    <source>
        <strain evidence="2 3">CCFEE 6315</strain>
    </source>
</reference>
<dbReference type="Proteomes" id="UP000308549">
    <property type="component" value="Unassembled WGS sequence"/>
</dbReference>
<gene>
    <name evidence="2" type="ORF">B0A50_01229</name>
</gene>
<feature type="region of interest" description="Disordered" evidence="1">
    <location>
        <begin position="567"/>
        <end position="588"/>
    </location>
</feature>
<evidence type="ECO:0000256" key="1">
    <source>
        <dbReference type="SAM" id="MobiDB-lite"/>
    </source>
</evidence>
<sequence length="912" mass="104021">MVGSASMLPARSFAKRKSLRDQIERIDYLDEDGKYEMRFRMIEELEEDVQAGKNFRWHAPSTQSRQDHHLDLYKDFVCKWYKGLEQEEMDTMAEDEMTILLFPADSQTLAHQCSLFVTYAFKQAIPRSRAAGSIQIRTLCQYRDSLLYWGKWYYEHRGADFPYRKVFNEMVKSMRYVQSVYGDPLVKTERPWLGLAELRQLLDFEAVNNRCIELSEQHQVLWCIGRVTALRPGSLCPSGRYARTKPLTWRSLVFIQGTQRGEFHCRLTLDHIDIKRSEDTVLAAEAPSVHPLVINLTSPEPHNLVFSPAHRLLVIALRRGLLKGISNLDELLSSEFYEIRVSEEHLDDVVFLAGIPKGTALDSKKPLKAHALTEYLQRRGYQIGYTVPLTWYGIRRRAATDMARRIGLSATRIFLGHTPDSQTLERYYLNATETLDNMGILTDQGIEIGGHSKQMASKWAPLALGKLEDQSLQRIRGQALSEMTRRLILADPDGPEEDTAIGLKKYRRRVRRFAQQQLVEKEMEWQRGRITKDAMKQRTAALQASTFADEVLHHALDAMEARPRSQWLNTGDEPIADATLEDPTDEDGSLFIGGTDQMAEHEPEPEEDLEHTLSTTLAKDVELDEHGAFTLTIDSEIDAEDPRSKKLQDLSYSFLTRSAMQLLLDNVLSKHETWSQRSKTCPICQDDDTVTAEQAGHEYGSADKLDAHLTGYFHHPVNKWRRRAEQHTKRGGRYFCPYCAEAGIEQAKGFKRMPNMMHHIVESSQLSTSKKHDELKATDGWYDDDFENALNLGPTPRSLEKYMAHGAKSLTEVGIDTTPHRQLVGTEPYEHSDNIVRGSHPSAPLTSRHLPFVQSGDLSVPSAADAIPAQLKELITTGYPETLPNPLPQYMRDEVVVTDYRRSQEDDTEMGD</sequence>
<organism evidence="2 3">
    <name type="scientific">Salinomyces thailandicus</name>
    <dbReference type="NCBI Taxonomy" id="706561"/>
    <lineage>
        <taxon>Eukaryota</taxon>
        <taxon>Fungi</taxon>
        <taxon>Dikarya</taxon>
        <taxon>Ascomycota</taxon>
        <taxon>Pezizomycotina</taxon>
        <taxon>Dothideomycetes</taxon>
        <taxon>Dothideomycetidae</taxon>
        <taxon>Mycosphaerellales</taxon>
        <taxon>Teratosphaeriaceae</taxon>
        <taxon>Salinomyces</taxon>
    </lineage>
</organism>
<keyword evidence="3" id="KW-1185">Reference proteome</keyword>
<protein>
    <submittedName>
        <fullName evidence="2">Uncharacterized protein</fullName>
    </submittedName>
</protein>
<proteinExistence type="predicted"/>
<feature type="compositionally biased region" description="Acidic residues" evidence="1">
    <location>
        <begin position="579"/>
        <end position="588"/>
    </location>
</feature>
<comment type="caution">
    <text evidence="2">The sequence shown here is derived from an EMBL/GenBank/DDBJ whole genome shotgun (WGS) entry which is preliminary data.</text>
</comment>